<organism evidence="5 6">
    <name type="scientific">Isoptericola dokdonensis DS-3</name>
    <dbReference type="NCBI Taxonomy" id="1300344"/>
    <lineage>
        <taxon>Bacteria</taxon>
        <taxon>Bacillati</taxon>
        <taxon>Actinomycetota</taxon>
        <taxon>Actinomycetes</taxon>
        <taxon>Micrococcales</taxon>
        <taxon>Promicromonosporaceae</taxon>
        <taxon>Isoptericola</taxon>
    </lineage>
</organism>
<dbReference type="PATRIC" id="fig|1300344.3.peg.2262"/>
<dbReference type="InterPro" id="IPR047589">
    <property type="entry name" value="DUF11_rpt"/>
</dbReference>
<feature type="domain" description="DUF7927" evidence="3">
    <location>
        <begin position="460"/>
        <end position="572"/>
    </location>
</feature>
<evidence type="ECO:0000259" key="3">
    <source>
        <dbReference type="Pfam" id="PF25549"/>
    </source>
</evidence>
<keyword evidence="6" id="KW-1185">Reference proteome</keyword>
<feature type="domain" description="DUF7927" evidence="3">
    <location>
        <begin position="589"/>
        <end position="699"/>
    </location>
</feature>
<evidence type="ECO:0000256" key="2">
    <source>
        <dbReference type="SAM" id="Phobius"/>
    </source>
</evidence>
<feature type="region of interest" description="Disordered" evidence="1">
    <location>
        <begin position="1650"/>
        <end position="1693"/>
    </location>
</feature>
<dbReference type="GO" id="GO:0005975">
    <property type="term" value="P:carbohydrate metabolic process"/>
    <property type="evidence" value="ECO:0007669"/>
    <property type="project" value="UniProtKB-ARBA"/>
</dbReference>
<feature type="domain" description="DUF7927" evidence="3">
    <location>
        <begin position="1376"/>
        <end position="1492"/>
    </location>
</feature>
<dbReference type="InterPro" id="IPR057687">
    <property type="entry name" value="DUF7927"/>
</dbReference>
<feature type="domain" description="DUF7927" evidence="3">
    <location>
        <begin position="1507"/>
        <end position="1620"/>
    </location>
</feature>
<dbReference type="InterPro" id="IPR013783">
    <property type="entry name" value="Ig-like_fold"/>
</dbReference>
<dbReference type="EMBL" id="CP014209">
    <property type="protein sequence ID" value="ANC31793.1"/>
    <property type="molecule type" value="Genomic_DNA"/>
</dbReference>
<dbReference type="PANTHER" id="PTHR34819">
    <property type="entry name" value="LARGE CYSTEINE-RICH PERIPLASMIC PROTEIN OMCB"/>
    <property type="match status" value="1"/>
</dbReference>
<feature type="domain" description="DUF7927" evidence="3">
    <location>
        <begin position="1247"/>
        <end position="1366"/>
    </location>
</feature>
<gene>
    <name evidence="5" type="ORF">I598_2253</name>
</gene>
<dbReference type="Gene3D" id="2.60.40.10">
    <property type="entry name" value="Immunoglobulins"/>
    <property type="match status" value="4"/>
</dbReference>
<evidence type="ECO:0000259" key="4">
    <source>
        <dbReference type="Pfam" id="PF25564"/>
    </source>
</evidence>
<feature type="domain" description="DUF7927" evidence="3">
    <location>
        <begin position="850"/>
        <end position="974"/>
    </location>
</feature>
<dbReference type="Proteomes" id="UP000076794">
    <property type="component" value="Chromosome"/>
</dbReference>
<dbReference type="InterPro" id="IPR057693">
    <property type="entry name" value="DUF7933"/>
</dbReference>
<dbReference type="STRING" id="1300344.I598_2253"/>
<dbReference type="Pfam" id="PF25564">
    <property type="entry name" value="DUF7933"/>
    <property type="match status" value="1"/>
</dbReference>
<evidence type="ECO:0000256" key="1">
    <source>
        <dbReference type="SAM" id="MobiDB-lite"/>
    </source>
</evidence>
<evidence type="ECO:0000313" key="5">
    <source>
        <dbReference type="EMBL" id="ANC31793.1"/>
    </source>
</evidence>
<feature type="domain" description="DUF7933" evidence="4">
    <location>
        <begin position="331"/>
        <end position="448"/>
    </location>
</feature>
<evidence type="ECO:0000313" key="6">
    <source>
        <dbReference type="Proteomes" id="UP000076794"/>
    </source>
</evidence>
<keyword evidence="2" id="KW-1133">Transmembrane helix</keyword>
<feature type="domain" description="DUF7927" evidence="3">
    <location>
        <begin position="983"/>
        <end position="1092"/>
    </location>
</feature>
<dbReference type="InterPro" id="IPR051172">
    <property type="entry name" value="Chlamydia_OmcB"/>
</dbReference>
<feature type="region of interest" description="Disordered" evidence="1">
    <location>
        <begin position="20"/>
        <end position="43"/>
    </location>
</feature>
<dbReference type="Pfam" id="PF25549">
    <property type="entry name" value="DUF7927"/>
    <property type="match status" value="9"/>
</dbReference>
<accession>A0A161HZ33</accession>
<keyword evidence="2" id="KW-0472">Membrane</keyword>
<protein>
    <submittedName>
        <fullName evidence="5">Uncharacterized protein</fullName>
    </submittedName>
</protein>
<feature type="transmembrane region" description="Helical" evidence="2">
    <location>
        <begin position="1702"/>
        <end position="1723"/>
    </location>
</feature>
<feature type="domain" description="DUF7927" evidence="3">
    <location>
        <begin position="1114"/>
        <end position="1229"/>
    </location>
</feature>
<feature type="compositionally biased region" description="Pro residues" evidence="1">
    <location>
        <begin position="1650"/>
        <end position="1672"/>
    </location>
</feature>
<feature type="domain" description="DUF7927" evidence="3">
    <location>
        <begin position="721"/>
        <end position="844"/>
    </location>
</feature>
<feature type="compositionally biased region" description="Basic residues" evidence="1">
    <location>
        <begin position="32"/>
        <end position="43"/>
    </location>
</feature>
<name>A0A161HZ33_9MICO</name>
<sequence>MSRQLDPVVREWRQRQVQGIGDGADGVNRGTTTRRRSRTVARRAGTRRTVAATTALTLALAGAVVTTGLTATAPPPAAAAPGDPGVPQPPVPLFSEDYENAGDGQNLLLPDYVGLQTTYTADPPWADRPNCNGFVIDATSTQLPEDCTNADSTIGTETPEASFDHLQGMTTAIGEHAGDPSPETNAAVAYYTSNAEPIASGLVVGASQTPITVPDERQVVLSADVAAMNCESSPSVLMFDLVDDAGNRFPITDQGLSPNFEPCGFPETTVTTPDGEEITVHVGTFTSSLFHTGVNVPPGSYTIEAENGVGVGQGNDFVIDNVWAEDVTNQLDKSFDPAVTPVGSTSTLTFTVTNTSELGPKPAYSFTDDLAPGLVVADPPNATDTCGQYFWGPVAGATTLSVNGPAFPEGFETCTFSVDVTSDTAAVYTNGPDDISALTGLAPPADATVEFTDDEPEAGLTITKTADVADAAPGDTVTYTVVVENSGEVAYTDDDPATFTDDLAGVLDDATFVAADADAGTVDTSALPTLTWSGALGVGETATVTAEVTVDDPPGGDGVLTNVVTGPGESTCVDGTEDGCSTSTPVRGLTITKSAEPDEALVPGEEIAYTITVANTGRYDYTADDPATISDDMSELLDDAAYEGDAAADVGTVDDSALPVITWSGPLAVGATATITYTVAVGEEGSGDGTAVNRVTGPPESNCVDGTEDGCFVVIPPSGLAVTKTADATVVVPGDTVTYTVTVTNSGDVPYTAGSPAAFTDDLTEVLDDATYDGDAAADVGSVDDSALPALTWSGALDVGETATVTYSVTVDDPVTGDGVLTNVVTGPVESTCVDGTEEGCTTTTRVRSLEIVKVADPAETLPGGVVGYTVTVENTGQAPYTVVAPATFDDDLSGVLDDATYDGDATADTGSVDDSALPTLTWTGTLDPGEVATVTYSVTVDDPVTGDHLLDNVVTGPDESSCSGVEPGAVDGCSTSTPVRELTILKSATPDQDLVPGEQIVYTVTVTNSGEVDYPTGAPATVTDDLSAVVDDATYGDDASADVGTVDDSALPTLTWSGALAVGETATITYSVTVDDPGTGDGTALNTVTGPPASNCLDGTEEGCSVTIPPRALEITKSADVAEVLPGGTVTYTIVVENTGDVPYTAGSPATVTDDAAGVADDAAYAGDATADVGTVDDGAFPALVWSGALAPGEVATITYSVTVADPLTGDGVLDNTVTGPVEGTCDAGADPVPAGCATSTPVRALAVTKEAEPASVAPGGTVTYTVTVENVGRVAYDGADPAWFTDDLSGVLDDATYDGDADPSTGATQFASPALQWRGALAPGDVATVTYSVTVADPVTGDHSLDNVITGPPESTCTDGTEGGCSTSTPVSGLTILKSATPDDALVPGEDVAYTITVTNSGQVPYTDADPATVTDDMSDLLDDATYAGDATADVGTVDDSALPTLTWSGPLAVGETATIAYTVTTGPAGSGDGVAENVVTGPAESSCATGTEDGCSVTIPPRSLDVAKSVDVAQAAPGDTLTYTVTVTNDGTVGYGPDRPAVVVDDLTDVLTGATYDGDAAATSGTVDDSALPDLVWTGVLAPGESATLTFSVTVDEALDTETTLVNTVTGPAESSCSAVPSSAAVAEPGAAPSLAPACSAQTVVVPPTPSPVPTTSPTPTPSPTPAPTPTDGGTPTAAPAPSPTVPGGDPLPWTGADVAAVVAVAVLLLVTGAVLLGAVRRRRTQD</sequence>
<keyword evidence="2" id="KW-0812">Transmembrane</keyword>
<dbReference type="KEGG" id="ido:I598_2253"/>
<dbReference type="NCBIfam" id="TIGR01451">
    <property type="entry name" value="B_ant_repeat"/>
    <property type="match status" value="4"/>
</dbReference>
<reference evidence="5 6" key="1">
    <citation type="submission" date="2016-01" db="EMBL/GenBank/DDBJ databases">
        <title>Complete genome sequence of a soil Actinobacterium, Isoptericola dokdonensis DS-3.</title>
        <authorList>
            <person name="Kwon S.-K."/>
            <person name="Kim J.F."/>
        </authorList>
    </citation>
    <scope>NUCLEOTIDE SEQUENCE [LARGE SCALE GENOMIC DNA]</scope>
    <source>
        <strain evidence="5 6">DS-3</strain>
    </source>
</reference>
<dbReference type="PANTHER" id="PTHR34819:SF3">
    <property type="entry name" value="CELL SURFACE PROTEIN"/>
    <property type="match status" value="1"/>
</dbReference>
<proteinExistence type="predicted"/>